<comment type="caution">
    <text evidence="2">The sequence shown here is derived from an EMBL/GenBank/DDBJ whole genome shotgun (WGS) entry which is preliminary data.</text>
</comment>
<dbReference type="RefSeq" id="WP_160801357.1">
    <property type="nucleotide sequence ID" value="NZ_WUUL01000005.1"/>
</dbReference>
<proteinExistence type="predicted"/>
<reference evidence="2 3" key="1">
    <citation type="submission" date="2019-12" db="EMBL/GenBank/DDBJ databases">
        <title>Whole-genome analyses of novel actinobacteria.</title>
        <authorList>
            <person name="Sahin N."/>
            <person name="Saygin H."/>
        </authorList>
    </citation>
    <scope>NUCLEOTIDE SEQUENCE [LARGE SCALE GENOMIC DNA]</scope>
    <source>
        <strain evidence="2 3">KC615</strain>
    </source>
</reference>
<dbReference type="AlphaFoldDB" id="A0A6I4VQT0"/>
<protein>
    <submittedName>
        <fullName evidence="2">Uncharacterized protein</fullName>
    </submittedName>
</protein>
<feature type="transmembrane region" description="Helical" evidence="1">
    <location>
        <begin position="67"/>
        <end position="87"/>
    </location>
</feature>
<keyword evidence="3" id="KW-1185">Reference proteome</keyword>
<keyword evidence="1" id="KW-0812">Transmembrane</keyword>
<dbReference type="EMBL" id="WUUL01000005">
    <property type="protein sequence ID" value="MXQ54007.1"/>
    <property type="molecule type" value="Genomic_DNA"/>
</dbReference>
<dbReference type="Proteomes" id="UP000430692">
    <property type="component" value="Unassembled WGS sequence"/>
</dbReference>
<evidence type="ECO:0000256" key="1">
    <source>
        <dbReference type="SAM" id="Phobius"/>
    </source>
</evidence>
<evidence type="ECO:0000313" key="3">
    <source>
        <dbReference type="Proteomes" id="UP000430692"/>
    </source>
</evidence>
<keyword evidence="1" id="KW-1133">Transmembrane helix</keyword>
<keyword evidence="1" id="KW-0472">Membrane</keyword>
<accession>A0A6I4VQT0</accession>
<evidence type="ECO:0000313" key="2">
    <source>
        <dbReference type="EMBL" id="MXQ54007.1"/>
    </source>
</evidence>
<sequence>MAKPIKKGKSRYSRSFSGKQVGGFLIALLFFAAIVFGIYWFYHNSGTTNNIASNGISSIQKLIKDNGLQSTGILVLAVGGLLFAFIFNKK</sequence>
<organism evidence="2 3">
    <name type="scientific">Shimazuella alba</name>
    <dbReference type="NCBI Taxonomy" id="2690964"/>
    <lineage>
        <taxon>Bacteria</taxon>
        <taxon>Bacillati</taxon>
        <taxon>Bacillota</taxon>
        <taxon>Bacilli</taxon>
        <taxon>Bacillales</taxon>
        <taxon>Thermoactinomycetaceae</taxon>
        <taxon>Shimazuella</taxon>
    </lineage>
</organism>
<gene>
    <name evidence="2" type="ORF">GSM42_09810</name>
</gene>
<feature type="transmembrane region" description="Helical" evidence="1">
    <location>
        <begin position="21"/>
        <end position="42"/>
    </location>
</feature>
<name>A0A6I4VQT0_9BACL</name>